<keyword evidence="1 4" id="KW-0349">Heme</keyword>
<keyword evidence="8" id="KW-1185">Reference proteome</keyword>
<dbReference type="RefSeq" id="WP_203241317.1">
    <property type="nucleotide sequence ID" value="NZ_JAFBRH010000001.1"/>
</dbReference>
<dbReference type="GO" id="GO:0009055">
    <property type="term" value="F:electron transfer activity"/>
    <property type="evidence" value="ECO:0007669"/>
    <property type="project" value="InterPro"/>
</dbReference>
<dbReference type="GO" id="GO:0020037">
    <property type="term" value="F:heme binding"/>
    <property type="evidence" value="ECO:0007669"/>
    <property type="project" value="InterPro"/>
</dbReference>
<dbReference type="GO" id="GO:0046872">
    <property type="term" value="F:metal ion binding"/>
    <property type="evidence" value="ECO:0007669"/>
    <property type="project" value="UniProtKB-KW"/>
</dbReference>
<gene>
    <name evidence="7" type="ORF">JQV55_03980</name>
</gene>
<evidence type="ECO:0000259" key="6">
    <source>
        <dbReference type="PROSITE" id="PS51007"/>
    </source>
</evidence>
<dbReference type="AlphaFoldDB" id="A0AAE2VW96"/>
<dbReference type="PANTHER" id="PTHR35008">
    <property type="entry name" value="BLL4482 PROTEIN-RELATED"/>
    <property type="match status" value="1"/>
</dbReference>
<feature type="chain" id="PRO_5042102858" evidence="5">
    <location>
        <begin position="20"/>
        <end position="295"/>
    </location>
</feature>
<dbReference type="PANTHER" id="PTHR35008:SF8">
    <property type="entry name" value="ALCOHOL DEHYDROGENASE CYTOCHROME C SUBUNIT"/>
    <property type="match status" value="1"/>
</dbReference>
<feature type="domain" description="Cytochrome c" evidence="6">
    <location>
        <begin position="38"/>
        <end position="145"/>
    </location>
</feature>
<dbReference type="Proteomes" id="UP000732193">
    <property type="component" value="Unassembled WGS sequence"/>
</dbReference>
<feature type="domain" description="Cytochrome c" evidence="6">
    <location>
        <begin position="186"/>
        <end position="292"/>
    </location>
</feature>
<evidence type="ECO:0000256" key="3">
    <source>
        <dbReference type="ARBA" id="ARBA00023004"/>
    </source>
</evidence>
<sequence>MRRALKGAAALGLIAAAGAWWLSAPAPLVADFASGHQPDLARGAQVFVASGCASCHAAPEAAEADKLLLSGGHAFVSDFGTFYAPNISPASTGIGDWTLTEFARAVTRGVSPTGQHYYPAFPYAAYQHMTEPDVADLFAYIQTLPVSDAANRPHDVAFPFNVRRALGLWKTLFVKDDFILTKAATPEIERGRYLVEGLAHCGECHTPRNALGGLERGAWLSGAPNPSGKGRIPDITPAALQWSQSDLVYYFESGLTPDYDSVGGAMTAVIDNLAQLPESDRAAIAAYLSALPTVP</sequence>
<evidence type="ECO:0000256" key="4">
    <source>
        <dbReference type="PROSITE-ProRule" id="PRU00433"/>
    </source>
</evidence>
<comment type="caution">
    <text evidence="7">The sequence shown here is derived from an EMBL/GenBank/DDBJ whole genome shotgun (WGS) entry which is preliminary data.</text>
</comment>
<evidence type="ECO:0000256" key="5">
    <source>
        <dbReference type="SAM" id="SignalP"/>
    </source>
</evidence>
<dbReference type="Pfam" id="PF00034">
    <property type="entry name" value="Cytochrom_C"/>
    <property type="match status" value="1"/>
</dbReference>
<organism evidence="7 8">
    <name type="scientific">Sulfitobacter geojensis</name>
    <dbReference type="NCBI Taxonomy" id="1342299"/>
    <lineage>
        <taxon>Bacteria</taxon>
        <taxon>Pseudomonadati</taxon>
        <taxon>Pseudomonadota</taxon>
        <taxon>Alphaproteobacteria</taxon>
        <taxon>Rhodobacterales</taxon>
        <taxon>Roseobacteraceae</taxon>
        <taxon>Sulfitobacter</taxon>
    </lineage>
</organism>
<evidence type="ECO:0000313" key="7">
    <source>
        <dbReference type="EMBL" id="MBM1712713.1"/>
    </source>
</evidence>
<dbReference type="SUPFAM" id="SSF46626">
    <property type="entry name" value="Cytochrome c"/>
    <property type="match status" value="2"/>
</dbReference>
<dbReference type="EMBL" id="JAFBRM010000001">
    <property type="protein sequence ID" value="MBM1712713.1"/>
    <property type="molecule type" value="Genomic_DNA"/>
</dbReference>
<evidence type="ECO:0000256" key="2">
    <source>
        <dbReference type="ARBA" id="ARBA00022723"/>
    </source>
</evidence>
<protein>
    <submittedName>
        <fullName evidence="7">Cytochrome c</fullName>
    </submittedName>
</protein>
<reference evidence="7 8" key="1">
    <citation type="submission" date="2021-01" db="EMBL/GenBank/DDBJ databases">
        <title>Diatom-associated Roseobacters Show Island Model of Population Structure.</title>
        <authorList>
            <person name="Qu L."/>
            <person name="Feng X."/>
            <person name="Chen Y."/>
            <person name="Li L."/>
            <person name="Wang X."/>
            <person name="Hu Z."/>
            <person name="Wang H."/>
            <person name="Luo H."/>
        </authorList>
    </citation>
    <scope>NUCLEOTIDE SEQUENCE [LARGE SCALE GENOMIC DNA]</scope>
    <source>
        <strain evidence="7 8">TR60-84</strain>
    </source>
</reference>
<keyword evidence="3 4" id="KW-0408">Iron</keyword>
<evidence type="ECO:0000256" key="1">
    <source>
        <dbReference type="ARBA" id="ARBA00022617"/>
    </source>
</evidence>
<dbReference type="InterPro" id="IPR009056">
    <property type="entry name" value="Cyt_c-like_dom"/>
</dbReference>
<evidence type="ECO:0000313" key="8">
    <source>
        <dbReference type="Proteomes" id="UP000732193"/>
    </source>
</evidence>
<feature type="signal peptide" evidence="5">
    <location>
        <begin position="1"/>
        <end position="19"/>
    </location>
</feature>
<accession>A0AAE2VW96</accession>
<proteinExistence type="predicted"/>
<dbReference type="InterPro" id="IPR051459">
    <property type="entry name" value="Cytochrome_c-type_DH"/>
</dbReference>
<keyword evidence="5" id="KW-0732">Signal</keyword>
<dbReference type="InterPro" id="IPR036909">
    <property type="entry name" value="Cyt_c-like_dom_sf"/>
</dbReference>
<dbReference type="PROSITE" id="PS51007">
    <property type="entry name" value="CYTC"/>
    <property type="match status" value="2"/>
</dbReference>
<name>A0AAE2VW96_9RHOB</name>
<dbReference type="Gene3D" id="1.10.760.10">
    <property type="entry name" value="Cytochrome c-like domain"/>
    <property type="match status" value="2"/>
</dbReference>
<keyword evidence="2 4" id="KW-0479">Metal-binding</keyword>